<name>A0ABD1GNU5_SALDI</name>
<dbReference type="PANTHER" id="PTHR39104:SF1">
    <property type="entry name" value="AMINO ACID-LIGASE"/>
    <property type="match status" value="1"/>
</dbReference>
<proteinExistence type="predicted"/>
<evidence type="ECO:0000256" key="1">
    <source>
        <dbReference type="SAM" id="MobiDB-lite"/>
    </source>
</evidence>
<sequence>MEGGERRIKLLCPSLPKAIEIVAVDDHKLDLGSIARAFGLDPNTLKLNGYFIATSPDHIASSLTWNSLIAFFTARGLPAGAAPLLVHGKIASKRSHQVEDAAGVIRDTKRHHCSSSSNPGLNKSSGLCLKRKSWSEDESHPKRARSDEGRFSCSFISTNLKRMRIDEIVAATPLKKLR</sequence>
<dbReference type="PANTHER" id="PTHR39104">
    <property type="entry name" value="AMINO ACID-LIGASE"/>
    <property type="match status" value="1"/>
</dbReference>
<feature type="compositionally biased region" description="Low complexity" evidence="1">
    <location>
        <begin position="114"/>
        <end position="125"/>
    </location>
</feature>
<feature type="region of interest" description="Disordered" evidence="1">
    <location>
        <begin position="106"/>
        <end position="125"/>
    </location>
</feature>
<dbReference type="AlphaFoldDB" id="A0ABD1GNU5"/>
<evidence type="ECO:0000313" key="3">
    <source>
        <dbReference type="Proteomes" id="UP001567538"/>
    </source>
</evidence>
<dbReference type="EMBL" id="JBEAFC010000008">
    <property type="protein sequence ID" value="KAL1544601.1"/>
    <property type="molecule type" value="Genomic_DNA"/>
</dbReference>
<keyword evidence="3" id="KW-1185">Reference proteome</keyword>
<accession>A0ABD1GNU5</accession>
<organism evidence="2 3">
    <name type="scientific">Salvia divinorum</name>
    <name type="common">Maria pastora</name>
    <name type="synonym">Diviner's sage</name>
    <dbReference type="NCBI Taxonomy" id="28513"/>
    <lineage>
        <taxon>Eukaryota</taxon>
        <taxon>Viridiplantae</taxon>
        <taxon>Streptophyta</taxon>
        <taxon>Embryophyta</taxon>
        <taxon>Tracheophyta</taxon>
        <taxon>Spermatophyta</taxon>
        <taxon>Magnoliopsida</taxon>
        <taxon>eudicotyledons</taxon>
        <taxon>Gunneridae</taxon>
        <taxon>Pentapetalae</taxon>
        <taxon>asterids</taxon>
        <taxon>lamiids</taxon>
        <taxon>Lamiales</taxon>
        <taxon>Lamiaceae</taxon>
        <taxon>Nepetoideae</taxon>
        <taxon>Mentheae</taxon>
        <taxon>Salviinae</taxon>
        <taxon>Salvia</taxon>
        <taxon>Salvia subgen. Calosphace</taxon>
    </lineage>
</organism>
<evidence type="ECO:0000313" key="2">
    <source>
        <dbReference type="EMBL" id="KAL1544601.1"/>
    </source>
</evidence>
<dbReference type="Proteomes" id="UP001567538">
    <property type="component" value="Unassembled WGS sequence"/>
</dbReference>
<gene>
    <name evidence="2" type="ORF">AAHA92_21429</name>
</gene>
<protein>
    <submittedName>
        <fullName evidence="2">Uncharacterized protein</fullName>
    </submittedName>
</protein>
<comment type="caution">
    <text evidence="2">The sequence shown here is derived from an EMBL/GenBank/DDBJ whole genome shotgun (WGS) entry which is preliminary data.</text>
</comment>
<reference evidence="2 3" key="1">
    <citation type="submission" date="2024-06" db="EMBL/GenBank/DDBJ databases">
        <title>A chromosome level genome sequence of Diviner's sage (Salvia divinorum).</title>
        <authorList>
            <person name="Ford S.A."/>
            <person name="Ro D.-K."/>
            <person name="Ness R.W."/>
            <person name="Phillips M.A."/>
        </authorList>
    </citation>
    <scope>NUCLEOTIDE SEQUENCE [LARGE SCALE GENOMIC DNA]</scope>
    <source>
        <strain evidence="2">SAF-2024a</strain>
        <tissue evidence="2">Leaf</tissue>
    </source>
</reference>